<evidence type="ECO:0000256" key="2">
    <source>
        <dbReference type="ARBA" id="ARBA00022475"/>
    </source>
</evidence>
<evidence type="ECO:0000259" key="7">
    <source>
        <dbReference type="Pfam" id="PF06271"/>
    </source>
</evidence>
<organism evidence="8 9">
    <name type="scientific">Pontibacter mangrovi</name>
    <dbReference type="NCBI Taxonomy" id="2589816"/>
    <lineage>
        <taxon>Bacteria</taxon>
        <taxon>Pseudomonadati</taxon>
        <taxon>Bacteroidota</taxon>
        <taxon>Cytophagia</taxon>
        <taxon>Cytophagales</taxon>
        <taxon>Hymenobacteraceae</taxon>
        <taxon>Pontibacter</taxon>
    </lineage>
</organism>
<evidence type="ECO:0000256" key="3">
    <source>
        <dbReference type="ARBA" id="ARBA00022692"/>
    </source>
</evidence>
<dbReference type="InterPro" id="IPR010432">
    <property type="entry name" value="RDD"/>
</dbReference>
<protein>
    <submittedName>
        <fullName evidence="8">RDD family protein</fullName>
    </submittedName>
</protein>
<dbReference type="AlphaFoldDB" id="A0A501W5E6"/>
<keyword evidence="3 6" id="KW-0812">Transmembrane</keyword>
<evidence type="ECO:0000313" key="9">
    <source>
        <dbReference type="Proteomes" id="UP000316727"/>
    </source>
</evidence>
<comment type="subcellular location">
    <subcellularLocation>
        <location evidence="1">Cell membrane</location>
        <topology evidence="1">Multi-pass membrane protein</topology>
    </subcellularLocation>
</comment>
<dbReference type="EMBL" id="VFRQ01000006">
    <property type="protein sequence ID" value="TPE43500.1"/>
    <property type="molecule type" value="Genomic_DNA"/>
</dbReference>
<keyword evidence="2" id="KW-1003">Cell membrane</keyword>
<proteinExistence type="predicted"/>
<dbReference type="InterPro" id="IPR051791">
    <property type="entry name" value="Pra-immunoreactive"/>
</dbReference>
<evidence type="ECO:0000256" key="6">
    <source>
        <dbReference type="SAM" id="Phobius"/>
    </source>
</evidence>
<feature type="domain" description="RDD" evidence="7">
    <location>
        <begin position="15"/>
        <end position="136"/>
    </location>
</feature>
<dbReference type="PANTHER" id="PTHR36115">
    <property type="entry name" value="PROLINE-RICH ANTIGEN HOMOLOG-RELATED"/>
    <property type="match status" value="1"/>
</dbReference>
<dbReference type="OrthoDB" id="852402at2"/>
<dbReference type="RefSeq" id="WP_140621804.1">
    <property type="nucleotide sequence ID" value="NZ_VFRQ01000006.1"/>
</dbReference>
<name>A0A501W5E6_9BACT</name>
<evidence type="ECO:0000313" key="8">
    <source>
        <dbReference type="EMBL" id="TPE43500.1"/>
    </source>
</evidence>
<gene>
    <name evidence="8" type="ORF">FJM65_12115</name>
</gene>
<evidence type="ECO:0000256" key="4">
    <source>
        <dbReference type="ARBA" id="ARBA00022989"/>
    </source>
</evidence>
<feature type="transmembrane region" description="Helical" evidence="6">
    <location>
        <begin position="105"/>
        <end position="124"/>
    </location>
</feature>
<dbReference type="Pfam" id="PF06271">
    <property type="entry name" value="RDD"/>
    <property type="match status" value="1"/>
</dbReference>
<dbReference type="Proteomes" id="UP000316727">
    <property type="component" value="Unassembled WGS sequence"/>
</dbReference>
<reference evidence="8 9" key="1">
    <citation type="submission" date="2019-06" db="EMBL/GenBank/DDBJ databases">
        <title>A novel bacterium of genus Pontibacter, isolated from marine sediment.</title>
        <authorList>
            <person name="Huang H."/>
            <person name="Mo K."/>
            <person name="Hu Y."/>
        </authorList>
    </citation>
    <scope>NUCLEOTIDE SEQUENCE [LARGE SCALE GENOMIC DNA]</scope>
    <source>
        <strain evidence="8 9">HB172049</strain>
    </source>
</reference>
<keyword evidence="5 6" id="KW-0472">Membrane</keyword>
<sequence length="143" mass="16241">MQTTYTHRKSKTELATWSARAAAFLLDALLLLTLVGIADFFTFSSNDAVLLLKPERLLHLMLGWLYFAGTETCPCQGTVGKYLMNLRVTDDHGERISFRAATLRFFLRPASLVIIFFRILLGTFHNTSRTFHDKVAASRVVQR</sequence>
<accession>A0A501W5E6</accession>
<evidence type="ECO:0000256" key="5">
    <source>
        <dbReference type="ARBA" id="ARBA00023136"/>
    </source>
</evidence>
<feature type="transmembrane region" description="Helical" evidence="6">
    <location>
        <begin position="21"/>
        <end position="43"/>
    </location>
</feature>
<dbReference type="GO" id="GO:0005886">
    <property type="term" value="C:plasma membrane"/>
    <property type="evidence" value="ECO:0007669"/>
    <property type="project" value="UniProtKB-SubCell"/>
</dbReference>
<keyword evidence="9" id="KW-1185">Reference proteome</keyword>
<comment type="caution">
    <text evidence="8">The sequence shown here is derived from an EMBL/GenBank/DDBJ whole genome shotgun (WGS) entry which is preliminary data.</text>
</comment>
<keyword evidence="4 6" id="KW-1133">Transmembrane helix</keyword>
<evidence type="ECO:0000256" key="1">
    <source>
        <dbReference type="ARBA" id="ARBA00004651"/>
    </source>
</evidence>